<dbReference type="InterPro" id="IPR029063">
    <property type="entry name" value="SAM-dependent_MTases_sf"/>
</dbReference>
<dbReference type="PANTHER" id="PTHR43317">
    <property type="entry name" value="THERMOSPERMINE SYNTHASE ACAULIS5"/>
    <property type="match status" value="1"/>
</dbReference>
<dbReference type="InterPro" id="IPR030374">
    <property type="entry name" value="PABS"/>
</dbReference>
<feature type="domain" description="PABS" evidence="5">
    <location>
        <begin position="1"/>
        <end position="74"/>
    </location>
</feature>
<evidence type="ECO:0000259" key="5">
    <source>
        <dbReference type="PROSITE" id="PS51006"/>
    </source>
</evidence>
<comment type="similarity">
    <text evidence="1">Belongs to the spermidine/spermine synthase family.</text>
</comment>
<dbReference type="PANTHER" id="PTHR43317:SF9">
    <property type="entry name" value="SPERMINE SYNTHASE"/>
    <property type="match status" value="1"/>
</dbReference>
<evidence type="ECO:0000313" key="6">
    <source>
        <dbReference type="Proteomes" id="UP000515211"/>
    </source>
</evidence>
<keyword evidence="3 4" id="KW-0620">Polyamine biosynthesis</keyword>
<reference evidence="7" key="2">
    <citation type="submission" date="2025-08" db="UniProtKB">
        <authorList>
            <consortium name="RefSeq"/>
        </authorList>
    </citation>
    <scope>IDENTIFICATION</scope>
    <source>
        <tissue evidence="7">Whole plant</tissue>
    </source>
</reference>
<evidence type="ECO:0000256" key="4">
    <source>
        <dbReference type="PROSITE-ProRule" id="PRU00354"/>
    </source>
</evidence>
<sequence>MYLLRAKHHLKLSSISSYEGGWYICDTGPAGIFSHTEVFSSNYNTLRQVFKYVATYTAHIPSYADIWGWVMASDFSLELNVEEIYLRMRQRIKGENRYMDGKTFSSASTLSKVVHNSLDNETHVHRGSCKVHTWPWQARLINQA</sequence>
<dbReference type="Gene3D" id="3.40.50.150">
    <property type="entry name" value="Vaccinia Virus protein VP39"/>
    <property type="match status" value="1"/>
</dbReference>
<reference evidence="6" key="1">
    <citation type="journal article" date="2016" name="Nat. Genet.">
        <title>The genome sequences of Arachis duranensis and Arachis ipaensis, the diploid ancestors of cultivated peanut.</title>
        <authorList>
            <person name="Bertioli D.J."/>
            <person name="Cannon S.B."/>
            <person name="Froenicke L."/>
            <person name="Huang G."/>
            <person name="Farmer A.D."/>
            <person name="Cannon E.K."/>
            <person name="Liu X."/>
            <person name="Gao D."/>
            <person name="Clevenger J."/>
            <person name="Dash S."/>
            <person name="Ren L."/>
            <person name="Moretzsohn M.C."/>
            <person name="Shirasawa K."/>
            <person name="Huang W."/>
            <person name="Vidigal B."/>
            <person name="Abernathy B."/>
            <person name="Chu Y."/>
            <person name="Niederhuth C.E."/>
            <person name="Umale P."/>
            <person name="Araujo A.C."/>
            <person name="Kozik A."/>
            <person name="Kim K.D."/>
            <person name="Burow M.D."/>
            <person name="Varshney R.K."/>
            <person name="Wang X."/>
            <person name="Zhang X."/>
            <person name="Barkley N."/>
            <person name="Guimaraes P.M."/>
            <person name="Isobe S."/>
            <person name="Guo B."/>
            <person name="Liao B."/>
            <person name="Stalker H.T."/>
            <person name="Schmitz R.J."/>
            <person name="Scheffler B.E."/>
            <person name="Leal-Bertioli S.C."/>
            <person name="Xun X."/>
            <person name="Jackson S.A."/>
            <person name="Michelmore R."/>
            <person name="Ozias-Akins P."/>
        </authorList>
    </citation>
    <scope>NUCLEOTIDE SEQUENCE [LARGE SCALE GENOMIC DNA]</scope>
    <source>
        <strain evidence="6">cv. V14167</strain>
    </source>
</reference>
<protein>
    <submittedName>
        <fullName evidence="7">Thermospermine synthase ACAULIS5 isoform X1</fullName>
    </submittedName>
</protein>
<keyword evidence="2 4" id="KW-0808">Transferase</keyword>
<dbReference type="GO" id="GO:0006596">
    <property type="term" value="P:polyamine biosynthetic process"/>
    <property type="evidence" value="ECO:0007669"/>
    <property type="project" value="UniProtKB-UniRule"/>
</dbReference>
<gene>
    <name evidence="7" type="primary">LOC110272365</name>
</gene>
<accession>A0A9C6TWF8</accession>
<dbReference type="GeneID" id="110272365"/>
<comment type="caution">
    <text evidence="4">Lacks conserved residue(s) required for the propagation of feature annotation.</text>
</comment>
<organism evidence="6 7">
    <name type="scientific">Arachis duranensis</name>
    <name type="common">Wild peanut</name>
    <dbReference type="NCBI Taxonomy" id="130453"/>
    <lineage>
        <taxon>Eukaryota</taxon>
        <taxon>Viridiplantae</taxon>
        <taxon>Streptophyta</taxon>
        <taxon>Embryophyta</taxon>
        <taxon>Tracheophyta</taxon>
        <taxon>Spermatophyta</taxon>
        <taxon>Magnoliopsida</taxon>
        <taxon>eudicotyledons</taxon>
        <taxon>Gunneridae</taxon>
        <taxon>Pentapetalae</taxon>
        <taxon>rosids</taxon>
        <taxon>fabids</taxon>
        <taxon>Fabales</taxon>
        <taxon>Fabaceae</taxon>
        <taxon>Papilionoideae</taxon>
        <taxon>50 kb inversion clade</taxon>
        <taxon>dalbergioids sensu lato</taxon>
        <taxon>Dalbergieae</taxon>
        <taxon>Pterocarpus clade</taxon>
        <taxon>Arachis</taxon>
    </lineage>
</organism>
<dbReference type="SUPFAM" id="SSF53335">
    <property type="entry name" value="S-adenosyl-L-methionine-dependent methyltransferases"/>
    <property type="match status" value="1"/>
</dbReference>
<dbReference type="AlphaFoldDB" id="A0A9C6TWF8"/>
<proteinExistence type="inferred from homology"/>
<dbReference type="RefSeq" id="XP_052117867.1">
    <property type="nucleotide sequence ID" value="XM_052261907.1"/>
</dbReference>
<dbReference type="PROSITE" id="PS51006">
    <property type="entry name" value="PABS_2"/>
    <property type="match status" value="1"/>
</dbReference>
<dbReference type="GO" id="GO:0010487">
    <property type="term" value="F:thermospermine synthase activity"/>
    <property type="evidence" value="ECO:0007669"/>
    <property type="project" value="TreeGrafter"/>
</dbReference>
<evidence type="ECO:0000256" key="1">
    <source>
        <dbReference type="ARBA" id="ARBA00007867"/>
    </source>
</evidence>
<name>A0A9C6TWF8_ARADU</name>
<dbReference type="Proteomes" id="UP000515211">
    <property type="component" value="Chromosome 5"/>
</dbReference>
<evidence type="ECO:0000256" key="3">
    <source>
        <dbReference type="ARBA" id="ARBA00023115"/>
    </source>
</evidence>
<evidence type="ECO:0000313" key="7">
    <source>
        <dbReference type="RefSeq" id="XP_052117867.1"/>
    </source>
</evidence>
<keyword evidence="6" id="KW-1185">Reference proteome</keyword>
<evidence type="ECO:0000256" key="2">
    <source>
        <dbReference type="ARBA" id="ARBA00022679"/>
    </source>
</evidence>